<evidence type="ECO:0000259" key="14">
    <source>
        <dbReference type="Pfam" id="PF13649"/>
    </source>
</evidence>
<protein>
    <recommendedName>
        <fullName evidence="3">type I protein arginine methyltransferase</fullName>
        <ecNumber evidence="3">2.1.1.319</ecNumber>
    </recommendedName>
</protein>
<evidence type="ECO:0000256" key="2">
    <source>
        <dbReference type="ARBA" id="ARBA00004496"/>
    </source>
</evidence>
<dbReference type="EC" id="2.1.1.319" evidence="3"/>
<dbReference type="GO" id="GO:0005634">
    <property type="term" value="C:nucleus"/>
    <property type="evidence" value="ECO:0007669"/>
    <property type="project" value="UniProtKB-SubCell"/>
</dbReference>
<dbReference type="Proteomes" id="UP000614601">
    <property type="component" value="Unassembled WGS sequence"/>
</dbReference>
<dbReference type="PANTHER" id="PTHR11006:SF10">
    <property type="entry name" value="HISTONE-ARGININE METHYLTRANSFERASE CARMER-RELATED"/>
    <property type="match status" value="1"/>
</dbReference>
<keyword evidence="7 13" id="KW-0949">S-adenosyl-L-methionine</keyword>
<dbReference type="InterPro" id="IPR029063">
    <property type="entry name" value="SAM-dependent_MTases_sf"/>
</dbReference>
<evidence type="ECO:0000256" key="7">
    <source>
        <dbReference type="ARBA" id="ARBA00022691"/>
    </source>
</evidence>
<dbReference type="GO" id="GO:0070611">
    <property type="term" value="F:histone H3R2 methyltransferase activity"/>
    <property type="evidence" value="ECO:0007669"/>
    <property type="project" value="TreeGrafter"/>
</dbReference>
<keyword evidence="10" id="KW-0804">Transcription</keyword>
<evidence type="ECO:0000256" key="8">
    <source>
        <dbReference type="ARBA" id="ARBA00022853"/>
    </source>
</evidence>
<evidence type="ECO:0000256" key="1">
    <source>
        <dbReference type="ARBA" id="ARBA00004123"/>
    </source>
</evidence>
<keyword evidence="6 13" id="KW-0808">Transferase</keyword>
<proteinExistence type="predicted"/>
<dbReference type="SUPFAM" id="SSF53335">
    <property type="entry name" value="S-adenosyl-L-methionine-dependent methyltransferases"/>
    <property type="match status" value="1"/>
</dbReference>
<evidence type="ECO:0000259" key="15">
    <source>
        <dbReference type="Pfam" id="PF22528"/>
    </source>
</evidence>
<dbReference type="GO" id="GO:0032259">
    <property type="term" value="P:methylation"/>
    <property type="evidence" value="ECO:0007669"/>
    <property type="project" value="UniProtKB-KW"/>
</dbReference>
<keyword evidence="5 13" id="KW-0489">Methyltransferase</keyword>
<keyword evidence="4" id="KW-0963">Cytoplasm</keyword>
<dbReference type="InterPro" id="IPR041698">
    <property type="entry name" value="Methyltransf_25"/>
</dbReference>
<reference evidence="16" key="1">
    <citation type="submission" date="2020-09" db="EMBL/GenBank/DDBJ databases">
        <authorList>
            <person name="Kikuchi T."/>
        </authorList>
    </citation>
    <scope>NUCLEOTIDE SEQUENCE</scope>
    <source>
        <strain evidence="16">SH1</strain>
    </source>
</reference>
<comment type="caution">
    <text evidence="16">The sequence shown here is derived from an EMBL/GenBank/DDBJ whole genome shotgun (WGS) entry which is preliminary data.</text>
</comment>
<dbReference type="InterPro" id="IPR055135">
    <property type="entry name" value="PRMT_dom"/>
</dbReference>
<dbReference type="Gene3D" id="2.70.160.11">
    <property type="entry name" value="Hnrnp arginine n-methyltransferase1"/>
    <property type="match status" value="1"/>
</dbReference>
<sequence length="499" mass="56965">MCLKTTASFGAADLAAFNTISNGNDNGFMPNIVLMEQNLNVYIAADNEHVCLKRDDTLILMLPFSEYEFIPLNNNLISITSKNKDETQFLRFTNSQRYSDFRKAVKLCQMGVKPLIEKKKEDNEFSDRTEENSAEVYFHFYGLLHQQQNMLQDYVRTSTYQNAFLWNCGDFENKVVLDVGAGTGILSFFAVQAGAKKVYAVEASSMATHCQELIRTNNMGDKITLIPGKIEEVNVPEGVDIIISEPMGYMLVNERMLESFVYARKFLKPNGRMFPTRSNMYFSLFSDEMLYQETVQRCTFWHHEHFYGVNLSGLKTQAYIENFKQPIVDNWPASIVCSDVLIWPYDFEKDSVEKLHKIDIPFSFEATRTAYVHGIASWFDVTFSGTTKEVKLATGPSDPPTHWYQVRCLFGDPILLRQGEKAVGRLLMEANQRLSYDIELTVQINGQCRRNTLDLKNPHFRYNSMGTTQMEPVEVVPAPEPPLSGAMSFENINGDVKVD</sequence>
<feature type="domain" description="Protein arginine N-methyltransferase" evidence="15">
    <location>
        <begin position="277"/>
        <end position="442"/>
    </location>
</feature>
<dbReference type="FunFam" id="3.40.50.150:FF:000052">
    <property type="entry name" value="Probable histone-arginine methyltransferase CARM1"/>
    <property type="match status" value="1"/>
</dbReference>
<evidence type="ECO:0000256" key="12">
    <source>
        <dbReference type="ARBA" id="ARBA00049086"/>
    </source>
</evidence>
<accession>A0A811K3I9</accession>
<dbReference type="GO" id="GO:0035242">
    <property type="term" value="F:protein-arginine omega-N asymmetric methyltransferase activity"/>
    <property type="evidence" value="ECO:0007669"/>
    <property type="project" value="UniProtKB-EC"/>
</dbReference>
<dbReference type="OrthoDB" id="7848332at2759"/>
<name>A0A811K3I9_9BILA</name>
<dbReference type="AlphaFoldDB" id="A0A811K3I9"/>
<keyword evidence="11" id="KW-0539">Nucleus</keyword>
<dbReference type="GO" id="GO:0035241">
    <property type="term" value="F:protein-arginine omega-N monomethyltransferase activity"/>
    <property type="evidence" value="ECO:0007669"/>
    <property type="project" value="UniProtKB-ARBA"/>
</dbReference>
<dbReference type="GO" id="GO:0005737">
    <property type="term" value="C:cytoplasm"/>
    <property type="evidence" value="ECO:0007669"/>
    <property type="project" value="UniProtKB-SubCell"/>
</dbReference>
<dbReference type="Gene3D" id="3.40.50.150">
    <property type="entry name" value="Vaccinia Virus protein VP39"/>
    <property type="match status" value="1"/>
</dbReference>
<dbReference type="Proteomes" id="UP000783686">
    <property type="component" value="Unassembled WGS sequence"/>
</dbReference>
<evidence type="ECO:0000313" key="16">
    <source>
        <dbReference type="EMBL" id="CAD5210496.1"/>
    </source>
</evidence>
<keyword evidence="8" id="KW-0156">Chromatin regulator</keyword>
<feature type="domain" description="Methyltransferase" evidence="14">
    <location>
        <begin position="176"/>
        <end position="271"/>
    </location>
</feature>
<dbReference type="PROSITE" id="PS51678">
    <property type="entry name" value="SAM_MT_PRMT"/>
    <property type="match status" value="1"/>
</dbReference>
<evidence type="ECO:0000256" key="4">
    <source>
        <dbReference type="ARBA" id="ARBA00022490"/>
    </source>
</evidence>
<gene>
    <name evidence="16" type="ORF">BOKJ2_LOCUS3223</name>
</gene>
<evidence type="ECO:0000256" key="11">
    <source>
        <dbReference type="ARBA" id="ARBA00023242"/>
    </source>
</evidence>
<dbReference type="Pfam" id="PF13649">
    <property type="entry name" value="Methyltransf_25"/>
    <property type="match status" value="1"/>
</dbReference>
<dbReference type="PANTHER" id="PTHR11006">
    <property type="entry name" value="PROTEIN ARGININE N-METHYLTRANSFERASE"/>
    <property type="match status" value="1"/>
</dbReference>
<keyword evidence="17" id="KW-1185">Reference proteome</keyword>
<dbReference type="EMBL" id="CAJFCW020000002">
    <property type="protein sequence ID" value="CAG9091478.1"/>
    <property type="molecule type" value="Genomic_DNA"/>
</dbReference>
<evidence type="ECO:0000256" key="9">
    <source>
        <dbReference type="ARBA" id="ARBA00023015"/>
    </source>
</evidence>
<evidence type="ECO:0000256" key="6">
    <source>
        <dbReference type="ARBA" id="ARBA00022679"/>
    </source>
</evidence>
<keyword evidence="9" id="KW-0805">Transcription regulation</keyword>
<dbReference type="Pfam" id="PF22528">
    <property type="entry name" value="PRMT_C"/>
    <property type="match status" value="1"/>
</dbReference>
<comment type="subcellular location">
    <subcellularLocation>
        <location evidence="2">Cytoplasm</location>
    </subcellularLocation>
    <subcellularLocation>
        <location evidence="1">Nucleus</location>
    </subcellularLocation>
</comment>
<evidence type="ECO:0000256" key="13">
    <source>
        <dbReference type="PROSITE-ProRule" id="PRU01015"/>
    </source>
</evidence>
<dbReference type="InterPro" id="IPR025799">
    <property type="entry name" value="Arg_MeTrfase"/>
</dbReference>
<dbReference type="CDD" id="cd02440">
    <property type="entry name" value="AdoMet_MTases"/>
    <property type="match status" value="1"/>
</dbReference>
<evidence type="ECO:0000256" key="3">
    <source>
        <dbReference type="ARBA" id="ARBA00011925"/>
    </source>
</evidence>
<evidence type="ECO:0000313" key="17">
    <source>
        <dbReference type="Proteomes" id="UP000614601"/>
    </source>
</evidence>
<comment type="catalytic activity">
    <reaction evidence="12">
        <text>L-arginyl-[protein] + 2 S-adenosyl-L-methionine = N(omega),N(omega)-dimethyl-L-arginyl-[protein] + 2 S-adenosyl-L-homocysteine + 2 H(+)</text>
        <dbReference type="Rhea" id="RHEA:48096"/>
        <dbReference type="Rhea" id="RHEA-COMP:10532"/>
        <dbReference type="Rhea" id="RHEA-COMP:11991"/>
        <dbReference type="ChEBI" id="CHEBI:15378"/>
        <dbReference type="ChEBI" id="CHEBI:29965"/>
        <dbReference type="ChEBI" id="CHEBI:57856"/>
        <dbReference type="ChEBI" id="CHEBI:59789"/>
        <dbReference type="ChEBI" id="CHEBI:61897"/>
        <dbReference type="EC" id="2.1.1.319"/>
    </reaction>
</comment>
<evidence type="ECO:0000256" key="5">
    <source>
        <dbReference type="ARBA" id="ARBA00022603"/>
    </source>
</evidence>
<organism evidence="16 17">
    <name type="scientific">Bursaphelenchus okinawaensis</name>
    <dbReference type="NCBI Taxonomy" id="465554"/>
    <lineage>
        <taxon>Eukaryota</taxon>
        <taxon>Metazoa</taxon>
        <taxon>Ecdysozoa</taxon>
        <taxon>Nematoda</taxon>
        <taxon>Chromadorea</taxon>
        <taxon>Rhabditida</taxon>
        <taxon>Tylenchina</taxon>
        <taxon>Tylenchomorpha</taxon>
        <taxon>Aphelenchoidea</taxon>
        <taxon>Aphelenchoididae</taxon>
        <taxon>Bursaphelenchus</taxon>
    </lineage>
</organism>
<evidence type="ECO:0000256" key="10">
    <source>
        <dbReference type="ARBA" id="ARBA00023163"/>
    </source>
</evidence>
<dbReference type="EMBL" id="CAJFDH010000002">
    <property type="protein sequence ID" value="CAD5210496.1"/>
    <property type="molecule type" value="Genomic_DNA"/>
</dbReference>